<protein>
    <recommendedName>
        <fullName evidence="4">G protein-coupled receptor</fullName>
    </recommendedName>
</protein>
<evidence type="ECO:0000256" key="1">
    <source>
        <dbReference type="SAM" id="Phobius"/>
    </source>
</evidence>
<proteinExistence type="predicted"/>
<feature type="transmembrane region" description="Helical" evidence="1">
    <location>
        <begin position="12"/>
        <end position="30"/>
    </location>
</feature>
<gene>
    <name evidence="2" type="ORF">PENTCL1PPCAC_3777</name>
</gene>
<dbReference type="Proteomes" id="UP001432027">
    <property type="component" value="Unassembled WGS sequence"/>
</dbReference>
<evidence type="ECO:0000313" key="2">
    <source>
        <dbReference type="EMBL" id="GMS81602.1"/>
    </source>
</evidence>
<keyword evidence="1" id="KW-0472">Membrane</keyword>
<keyword evidence="1" id="KW-0812">Transmembrane</keyword>
<reference evidence="2" key="1">
    <citation type="submission" date="2023-10" db="EMBL/GenBank/DDBJ databases">
        <title>Genome assembly of Pristionchus species.</title>
        <authorList>
            <person name="Yoshida K."/>
            <person name="Sommer R.J."/>
        </authorList>
    </citation>
    <scope>NUCLEOTIDE SEQUENCE</scope>
    <source>
        <strain evidence="2">RS0144</strain>
    </source>
</reference>
<feature type="transmembrane region" description="Helical" evidence="1">
    <location>
        <begin position="122"/>
        <end position="147"/>
    </location>
</feature>
<dbReference type="AlphaFoldDB" id="A0AAV5SG39"/>
<evidence type="ECO:0000313" key="3">
    <source>
        <dbReference type="Proteomes" id="UP001432027"/>
    </source>
</evidence>
<sequence length="269" mass="31244">MHFSVTAAYRYVSGIAVFLSDLNFFFLLILQWSRDPALHTPFYRIFKVNVLYAISNMLSRTNFYFCFGSALEVVVVDCWSKWRLAVLFAMQFAIPVGITAAFPDLEYSENDRGCFMYLEHDATVSILRSIIHSCFVFPSLLFMKLTVGKSKELREKKNLSRSARRQQENLVKYTIYCAIIQNIQCTVIFIRMIIIEERIPEAYHYTPLFIYIINLGYENIPTLMLIYLSNSVRRRLARFISCSVNTVQTTEHPTASSLNEAFARKYTPS</sequence>
<feature type="transmembrane region" description="Helical" evidence="1">
    <location>
        <begin position="82"/>
        <end position="102"/>
    </location>
</feature>
<comment type="caution">
    <text evidence="2">The sequence shown here is derived from an EMBL/GenBank/DDBJ whole genome shotgun (WGS) entry which is preliminary data.</text>
</comment>
<feature type="transmembrane region" description="Helical" evidence="1">
    <location>
        <begin position="50"/>
        <end position="75"/>
    </location>
</feature>
<name>A0AAV5SG39_9BILA</name>
<feature type="transmembrane region" description="Helical" evidence="1">
    <location>
        <begin position="207"/>
        <end position="228"/>
    </location>
</feature>
<feature type="non-terminal residue" evidence="2">
    <location>
        <position position="269"/>
    </location>
</feature>
<evidence type="ECO:0008006" key="4">
    <source>
        <dbReference type="Google" id="ProtNLM"/>
    </source>
</evidence>
<accession>A0AAV5SG39</accession>
<keyword evidence="1" id="KW-1133">Transmembrane helix</keyword>
<keyword evidence="3" id="KW-1185">Reference proteome</keyword>
<organism evidence="2 3">
    <name type="scientific">Pristionchus entomophagus</name>
    <dbReference type="NCBI Taxonomy" id="358040"/>
    <lineage>
        <taxon>Eukaryota</taxon>
        <taxon>Metazoa</taxon>
        <taxon>Ecdysozoa</taxon>
        <taxon>Nematoda</taxon>
        <taxon>Chromadorea</taxon>
        <taxon>Rhabditida</taxon>
        <taxon>Rhabditina</taxon>
        <taxon>Diplogasteromorpha</taxon>
        <taxon>Diplogasteroidea</taxon>
        <taxon>Neodiplogasteridae</taxon>
        <taxon>Pristionchus</taxon>
    </lineage>
</organism>
<dbReference type="EMBL" id="BTSX01000001">
    <property type="protein sequence ID" value="GMS81602.1"/>
    <property type="molecule type" value="Genomic_DNA"/>
</dbReference>
<feature type="transmembrane region" description="Helical" evidence="1">
    <location>
        <begin position="173"/>
        <end position="195"/>
    </location>
</feature>